<evidence type="ECO:0000256" key="1">
    <source>
        <dbReference type="ARBA" id="ARBA00004141"/>
    </source>
</evidence>
<feature type="transmembrane region" description="Helical" evidence="6">
    <location>
        <begin position="230"/>
        <end position="255"/>
    </location>
</feature>
<keyword evidence="2" id="KW-0813">Transport</keyword>
<feature type="transmembrane region" description="Helical" evidence="6">
    <location>
        <begin position="651"/>
        <end position="672"/>
    </location>
</feature>
<evidence type="ECO:0000313" key="7">
    <source>
        <dbReference type="EMBL" id="KAJ8320882.1"/>
    </source>
</evidence>
<feature type="transmembrane region" description="Helical" evidence="6">
    <location>
        <begin position="275"/>
        <end position="293"/>
    </location>
</feature>
<feature type="transmembrane region" description="Helical" evidence="6">
    <location>
        <begin position="408"/>
        <end position="435"/>
    </location>
</feature>
<gene>
    <name evidence="7" type="ORF">KUTeg_002469</name>
</gene>
<feature type="transmembrane region" description="Helical" evidence="6">
    <location>
        <begin position="197"/>
        <end position="218"/>
    </location>
</feature>
<evidence type="ECO:0000256" key="5">
    <source>
        <dbReference type="ARBA" id="ARBA00023136"/>
    </source>
</evidence>
<name>A0ABQ9FVQ8_TEGGR</name>
<feature type="transmembrane region" description="Helical" evidence="6">
    <location>
        <begin position="602"/>
        <end position="622"/>
    </location>
</feature>
<sequence>MPLIFVELSYSQYSNLGPGRVWICCPLFKGIGYGMVVMTGIVSLYYNVILAWTLYYFGMSFFPTIPWSNCANEWNTDACYMRGINNTSNMNFTRKTTTEEFWERHVLEITPGIEHPGYIRWQLLLCLLAAWFAVFLCLIKGIKTSGKVVYVAATVPYLFLIVLLVRGLTLPGAVDGLLFYTIPRWKDLLKFSVWGDAAVQMFYSAGLGWGGIATLASYNKFNNNCYRDAMILPFIDCITSWFAGCVIFVTLGFMANQANVSIGEVVEQEALSRLPIPQLWSVLFFLMLFTVGLDSQMVHVQTLTGALTDNFPHLFSKRKTILTAVICILGFLLGLPCITQGGVYVLQLMDWYCASISVMFLAFLEVTVMAWCYGSNRLLKDLEMMLGYKPSVAQLTPVKYGKTTYPPWAVGIGLVIAAFMIPYFVFVFICALPLIFVELSYSQYSNLGPGRVWICCPLFKGIGYGMVVMTCIVGLYYNVILAWTLYYFGMSFFPTIPWSNCANEWNTDACYMRGINTANVTMSLSNVSSPEENSVYNISEAVARNFTQKTTTEEFWERHVLEITSGIEDPGYIRWQLLLCLFAAWLAVFLCLFKGIKTSGKVVYVAATVPYLFLIVLLVRGLTLPGALDGFLFYTIPRWKDLLKFSVWGDAAVQVFYSAGLGFGGLATLASYNKFNNNCYRDAMILPFIDCFTSWFAGCVIFVTLGFMANQARVSIGEVVEQGPGIAFMVYPEALSRLPLPQLWSALFFLMLFTVGLDSQMVHVQILTGAITDNFPHLFYKRKTILTAVICILGFIFGFPCITQGGVYVLQLMDWYCASISVMFIAFLEITVMAWCYGSNRLLKDIEMMLGYKPTSLWTFFWKFITPVSTMFIWIFSVAQLTPVKYGKTTYPPWAVGIGLVIGILSLIPIPVGMVGTLLGTKGSITHVSRSKGTKIKQKNSRN</sequence>
<feature type="transmembrane region" description="Helical" evidence="6">
    <location>
        <begin position="743"/>
        <end position="764"/>
    </location>
</feature>
<keyword evidence="4 6" id="KW-1133">Transmembrane helix</keyword>
<keyword evidence="3 6" id="KW-0812">Transmembrane</keyword>
<evidence type="ECO:0000313" key="8">
    <source>
        <dbReference type="Proteomes" id="UP001217089"/>
    </source>
</evidence>
<feature type="transmembrane region" description="Helical" evidence="6">
    <location>
        <begin position="684"/>
        <end position="709"/>
    </location>
</feature>
<dbReference type="InterPro" id="IPR000175">
    <property type="entry name" value="Na/ntran_symport"/>
</dbReference>
<protein>
    <submittedName>
        <fullName evidence="7">Uncharacterized protein</fullName>
    </submittedName>
</protein>
<feature type="transmembrane region" description="Helical" evidence="6">
    <location>
        <begin position="466"/>
        <end position="488"/>
    </location>
</feature>
<feature type="transmembrane region" description="Helical" evidence="6">
    <location>
        <begin position="785"/>
        <end position="809"/>
    </location>
</feature>
<feature type="transmembrane region" description="Helical" evidence="6">
    <location>
        <begin position="321"/>
        <end position="345"/>
    </location>
</feature>
<comment type="subcellular location">
    <subcellularLocation>
        <location evidence="1">Membrane</location>
        <topology evidence="1">Multi-pass membrane protein</topology>
    </subcellularLocation>
</comment>
<feature type="transmembrane region" description="Helical" evidence="6">
    <location>
        <begin position="36"/>
        <end position="57"/>
    </location>
</feature>
<reference evidence="7 8" key="1">
    <citation type="submission" date="2022-12" db="EMBL/GenBank/DDBJ databases">
        <title>Chromosome-level genome of Tegillarca granosa.</title>
        <authorList>
            <person name="Kim J."/>
        </authorList>
    </citation>
    <scope>NUCLEOTIDE SEQUENCE [LARGE SCALE GENOMIC DNA]</scope>
    <source>
        <strain evidence="7">Teg-2019</strain>
        <tissue evidence="7">Adductor muscle</tissue>
    </source>
</reference>
<feature type="transmembrane region" description="Helical" evidence="6">
    <location>
        <begin position="815"/>
        <end position="837"/>
    </location>
</feature>
<dbReference type="Proteomes" id="UP001217089">
    <property type="component" value="Unassembled WGS sequence"/>
</dbReference>
<dbReference type="InterPro" id="IPR037272">
    <property type="entry name" value="SNS_sf"/>
</dbReference>
<feature type="transmembrane region" description="Helical" evidence="6">
    <location>
        <begin position="896"/>
        <end position="920"/>
    </location>
</feature>
<comment type="caution">
    <text evidence="7">The sequence shown here is derived from an EMBL/GenBank/DDBJ whole genome shotgun (WGS) entry which is preliminary data.</text>
</comment>
<evidence type="ECO:0000256" key="4">
    <source>
        <dbReference type="ARBA" id="ARBA00022989"/>
    </source>
</evidence>
<feature type="transmembrane region" description="Helical" evidence="6">
    <location>
        <begin position="857"/>
        <end position="876"/>
    </location>
</feature>
<feature type="transmembrane region" description="Helical" evidence="6">
    <location>
        <begin position="351"/>
        <end position="374"/>
    </location>
</feature>
<feature type="transmembrane region" description="Helical" evidence="6">
    <location>
        <begin position="119"/>
        <end position="139"/>
    </location>
</feature>
<evidence type="ECO:0000256" key="3">
    <source>
        <dbReference type="ARBA" id="ARBA00022692"/>
    </source>
</evidence>
<dbReference type="EMBL" id="JARBDR010000141">
    <property type="protein sequence ID" value="KAJ8320882.1"/>
    <property type="molecule type" value="Genomic_DNA"/>
</dbReference>
<dbReference type="SUPFAM" id="SSF161070">
    <property type="entry name" value="SNF-like"/>
    <property type="match status" value="2"/>
</dbReference>
<keyword evidence="8" id="KW-1185">Reference proteome</keyword>
<feature type="transmembrane region" description="Helical" evidence="6">
    <location>
        <begin position="148"/>
        <end position="168"/>
    </location>
</feature>
<dbReference type="PANTHER" id="PTHR11616">
    <property type="entry name" value="SODIUM/CHLORIDE DEPENDENT TRANSPORTER"/>
    <property type="match status" value="1"/>
</dbReference>
<organism evidence="7 8">
    <name type="scientific">Tegillarca granosa</name>
    <name type="common">Malaysian cockle</name>
    <name type="synonym">Anadara granosa</name>
    <dbReference type="NCBI Taxonomy" id="220873"/>
    <lineage>
        <taxon>Eukaryota</taxon>
        <taxon>Metazoa</taxon>
        <taxon>Spiralia</taxon>
        <taxon>Lophotrochozoa</taxon>
        <taxon>Mollusca</taxon>
        <taxon>Bivalvia</taxon>
        <taxon>Autobranchia</taxon>
        <taxon>Pteriomorphia</taxon>
        <taxon>Arcoida</taxon>
        <taxon>Arcoidea</taxon>
        <taxon>Arcidae</taxon>
        <taxon>Tegillarca</taxon>
    </lineage>
</organism>
<dbReference type="PRINTS" id="PR00176">
    <property type="entry name" value="NANEUSMPORT"/>
</dbReference>
<evidence type="ECO:0000256" key="2">
    <source>
        <dbReference type="ARBA" id="ARBA00022448"/>
    </source>
</evidence>
<dbReference type="PANTHER" id="PTHR11616:SF241">
    <property type="entry name" value="SODIUM- AND CHLORIDE-DEPENDENT GLYCINE TRANSPORTER 2"/>
    <property type="match status" value="1"/>
</dbReference>
<accession>A0ABQ9FVQ8</accession>
<proteinExistence type="predicted"/>
<feature type="transmembrane region" description="Helical" evidence="6">
    <location>
        <begin position="573"/>
        <end position="593"/>
    </location>
</feature>
<dbReference type="PROSITE" id="PS50267">
    <property type="entry name" value="NA_NEUROTRAN_SYMP_3"/>
    <property type="match status" value="2"/>
</dbReference>
<dbReference type="Pfam" id="PF00209">
    <property type="entry name" value="SNF"/>
    <property type="match status" value="2"/>
</dbReference>
<feature type="transmembrane region" description="Helical" evidence="6">
    <location>
        <begin position="441"/>
        <end position="459"/>
    </location>
</feature>
<keyword evidence="5 6" id="KW-0472">Membrane</keyword>
<evidence type="ECO:0000256" key="6">
    <source>
        <dbReference type="SAM" id="Phobius"/>
    </source>
</evidence>